<dbReference type="InterPro" id="IPR011063">
    <property type="entry name" value="TilS/TtcA_N"/>
</dbReference>
<keyword evidence="11" id="KW-1185">Reference proteome</keyword>
<name>A0A1H3YY59_9SPHI</name>
<evidence type="ECO:0000256" key="3">
    <source>
        <dbReference type="ARBA" id="ARBA00022598"/>
    </source>
</evidence>
<dbReference type="Gene3D" id="3.40.50.620">
    <property type="entry name" value="HUPs"/>
    <property type="match status" value="1"/>
</dbReference>
<dbReference type="NCBIfam" id="TIGR02433">
    <property type="entry name" value="lysidine_TilS_C"/>
    <property type="match status" value="1"/>
</dbReference>
<dbReference type="InterPro" id="IPR012796">
    <property type="entry name" value="Lysidine-tRNA-synth_C"/>
</dbReference>
<dbReference type="SUPFAM" id="SSF56037">
    <property type="entry name" value="PheT/TilS domain"/>
    <property type="match status" value="1"/>
</dbReference>
<dbReference type="AlphaFoldDB" id="A0A1H3YY59"/>
<comment type="similarity">
    <text evidence="8">Belongs to the tRNA(Ile)-lysidine synthase family.</text>
</comment>
<protein>
    <recommendedName>
        <fullName evidence="8">tRNA(Ile)-lysidine synthase</fullName>
        <ecNumber evidence="8">6.3.4.19</ecNumber>
    </recommendedName>
    <alternativeName>
        <fullName evidence="8">tRNA(Ile)-2-lysyl-cytidine synthase</fullName>
    </alternativeName>
    <alternativeName>
        <fullName evidence="8">tRNA(Ile)-lysidine synthetase</fullName>
    </alternativeName>
</protein>
<dbReference type="InterPro" id="IPR014729">
    <property type="entry name" value="Rossmann-like_a/b/a_fold"/>
</dbReference>
<evidence type="ECO:0000256" key="2">
    <source>
        <dbReference type="ARBA" id="ARBA00022490"/>
    </source>
</evidence>
<dbReference type="EMBL" id="FNRA01000002">
    <property type="protein sequence ID" value="SEA16523.1"/>
    <property type="molecule type" value="Genomic_DNA"/>
</dbReference>
<dbReference type="STRING" id="425514.SAMN05443550_102170"/>
<evidence type="ECO:0000256" key="8">
    <source>
        <dbReference type="HAMAP-Rule" id="MF_01161"/>
    </source>
</evidence>
<comment type="subcellular location">
    <subcellularLocation>
        <location evidence="1 8">Cytoplasm</location>
    </subcellularLocation>
</comment>
<keyword evidence="4 8" id="KW-0819">tRNA processing</keyword>
<evidence type="ECO:0000256" key="1">
    <source>
        <dbReference type="ARBA" id="ARBA00004496"/>
    </source>
</evidence>
<evidence type="ECO:0000256" key="4">
    <source>
        <dbReference type="ARBA" id="ARBA00022694"/>
    </source>
</evidence>
<keyword evidence="6 8" id="KW-0067">ATP-binding</keyword>
<dbReference type="Proteomes" id="UP000198850">
    <property type="component" value="Unassembled WGS sequence"/>
</dbReference>
<dbReference type="InterPro" id="IPR012795">
    <property type="entry name" value="tRNA_Ile_lys_synt_N"/>
</dbReference>
<keyword evidence="5 8" id="KW-0547">Nucleotide-binding</keyword>
<evidence type="ECO:0000259" key="9">
    <source>
        <dbReference type="SMART" id="SM00977"/>
    </source>
</evidence>
<dbReference type="HAMAP" id="MF_01161">
    <property type="entry name" value="tRNA_Ile_lys_synt"/>
    <property type="match status" value="1"/>
</dbReference>
<keyword evidence="2 8" id="KW-0963">Cytoplasm</keyword>
<dbReference type="SMART" id="SM00977">
    <property type="entry name" value="TilS_C"/>
    <property type="match status" value="1"/>
</dbReference>
<evidence type="ECO:0000256" key="7">
    <source>
        <dbReference type="ARBA" id="ARBA00048539"/>
    </source>
</evidence>
<dbReference type="EC" id="6.3.4.19" evidence="8"/>
<dbReference type="GO" id="GO:0006400">
    <property type="term" value="P:tRNA modification"/>
    <property type="evidence" value="ECO:0007669"/>
    <property type="project" value="UniProtKB-UniRule"/>
</dbReference>
<comment type="function">
    <text evidence="8">Ligates lysine onto the cytidine present at position 34 of the AUA codon-specific tRNA(Ile) that contains the anticodon CAU, in an ATP-dependent manner. Cytidine is converted to lysidine, thus changing the amino acid specificity of the tRNA from methionine to isoleucine.</text>
</comment>
<dbReference type="GO" id="GO:0005524">
    <property type="term" value="F:ATP binding"/>
    <property type="evidence" value="ECO:0007669"/>
    <property type="project" value="UniProtKB-UniRule"/>
</dbReference>
<comment type="catalytic activity">
    <reaction evidence="7 8">
        <text>cytidine(34) in tRNA(Ile2) + L-lysine + ATP = lysidine(34) in tRNA(Ile2) + AMP + diphosphate + H(+)</text>
        <dbReference type="Rhea" id="RHEA:43744"/>
        <dbReference type="Rhea" id="RHEA-COMP:10625"/>
        <dbReference type="Rhea" id="RHEA-COMP:10670"/>
        <dbReference type="ChEBI" id="CHEBI:15378"/>
        <dbReference type="ChEBI" id="CHEBI:30616"/>
        <dbReference type="ChEBI" id="CHEBI:32551"/>
        <dbReference type="ChEBI" id="CHEBI:33019"/>
        <dbReference type="ChEBI" id="CHEBI:82748"/>
        <dbReference type="ChEBI" id="CHEBI:83665"/>
        <dbReference type="ChEBI" id="CHEBI:456215"/>
        <dbReference type="EC" id="6.3.4.19"/>
    </reaction>
</comment>
<dbReference type="NCBIfam" id="TIGR02432">
    <property type="entry name" value="lysidine_TilS_N"/>
    <property type="match status" value="1"/>
</dbReference>
<evidence type="ECO:0000313" key="10">
    <source>
        <dbReference type="EMBL" id="SEA16523.1"/>
    </source>
</evidence>
<proteinExistence type="inferred from homology"/>
<dbReference type="Pfam" id="PF01171">
    <property type="entry name" value="ATP_bind_3"/>
    <property type="match status" value="1"/>
</dbReference>
<dbReference type="Pfam" id="PF11734">
    <property type="entry name" value="TilS_C"/>
    <property type="match status" value="1"/>
</dbReference>
<dbReference type="PANTHER" id="PTHR43033:SF1">
    <property type="entry name" value="TRNA(ILE)-LYSIDINE SYNTHASE-RELATED"/>
    <property type="match status" value="1"/>
</dbReference>
<evidence type="ECO:0000256" key="5">
    <source>
        <dbReference type="ARBA" id="ARBA00022741"/>
    </source>
</evidence>
<sequence>MLPLQSFTEYVRQHALFGPDHKILLAVSGGKDSVLMVHFFKQAGFNFAIAHCNFGLRGVESQRDEDFVRLVAATMEAPLYITHFDTKAYAAEHKISTQMAARDLRYNWFEELRRTQQFDCIAVAHHQDDAIETILLNLVRGTGIAGLHGILPKRNYLVRPLLFLSRKEIDKLISANEIRFVEDSSNLSAGYARNKLRLDVVPRLKEINPNLEQTFARNIERFADTEIILQQRIAAVRLEICEERADGIYLSLEKISALYPRRLLLVEILKDYGFTEIVTEQLLASLNKLSGTSFYSSTHRITVDRTALIISRITEEVYAHQMIHPADSVVKLGRQLIGITFTEDVTFESNSDKAFVDHDKLIFPLVLRNWQRGDRFMPLGMKNLKKVSDFFIHQKVPQPQKENIPILINGNGDIVWVAGLRQDDRYKVTSTTKKVAIFEQKFN</sequence>
<keyword evidence="3 8" id="KW-0436">Ligase</keyword>
<dbReference type="RefSeq" id="WP_090555337.1">
    <property type="nucleotide sequence ID" value="NZ_FNRA01000002.1"/>
</dbReference>
<dbReference type="SUPFAM" id="SSF52402">
    <property type="entry name" value="Adenine nucleotide alpha hydrolases-like"/>
    <property type="match status" value="1"/>
</dbReference>
<gene>
    <name evidence="8" type="primary">tilS</name>
    <name evidence="10" type="ORF">SAMN05443550_102170</name>
</gene>
<comment type="domain">
    <text evidence="8">The N-terminal region contains the highly conserved SGGXDS motif, predicted to be a P-loop motif involved in ATP binding.</text>
</comment>
<dbReference type="OrthoDB" id="9807403at2"/>
<feature type="domain" description="Lysidine-tRNA(Ile) synthetase C-terminal" evidence="9">
    <location>
        <begin position="365"/>
        <end position="439"/>
    </location>
</feature>
<evidence type="ECO:0000313" key="11">
    <source>
        <dbReference type="Proteomes" id="UP000198850"/>
    </source>
</evidence>
<organism evidence="10 11">
    <name type="scientific">Pedobacter hartonius</name>
    <dbReference type="NCBI Taxonomy" id="425514"/>
    <lineage>
        <taxon>Bacteria</taxon>
        <taxon>Pseudomonadati</taxon>
        <taxon>Bacteroidota</taxon>
        <taxon>Sphingobacteriia</taxon>
        <taxon>Sphingobacteriales</taxon>
        <taxon>Sphingobacteriaceae</taxon>
        <taxon>Pedobacter</taxon>
    </lineage>
</organism>
<dbReference type="PANTHER" id="PTHR43033">
    <property type="entry name" value="TRNA(ILE)-LYSIDINE SYNTHASE-RELATED"/>
    <property type="match status" value="1"/>
</dbReference>
<dbReference type="InterPro" id="IPR012094">
    <property type="entry name" value="tRNA_Ile_lys_synt"/>
</dbReference>
<reference evidence="10 11" key="1">
    <citation type="submission" date="2016-10" db="EMBL/GenBank/DDBJ databases">
        <authorList>
            <person name="de Groot N.N."/>
        </authorList>
    </citation>
    <scope>NUCLEOTIDE SEQUENCE [LARGE SCALE GENOMIC DNA]</scope>
    <source>
        <strain evidence="10 11">DSM 19033</strain>
    </source>
</reference>
<feature type="binding site" evidence="8">
    <location>
        <begin position="28"/>
        <end position="33"/>
    </location>
    <ligand>
        <name>ATP</name>
        <dbReference type="ChEBI" id="CHEBI:30616"/>
    </ligand>
</feature>
<accession>A0A1H3YY59</accession>
<dbReference type="CDD" id="cd01992">
    <property type="entry name" value="TilS_N"/>
    <property type="match status" value="1"/>
</dbReference>
<evidence type="ECO:0000256" key="6">
    <source>
        <dbReference type="ARBA" id="ARBA00022840"/>
    </source>
</evidence>
<dbReference type="GO" id="GO:0005737">
    <property type="term" value="C:cytoplasm"/>
    <property type="evidence" value="ECO:0007669"/>
    <property type="project" value="UniProtKB-SubCell"/>
</dbReference>
<dbReference type="GO" id="GO:0032267">
    <property type="term" value="F:tRNA(Ile)-lysidine synthase activity"/>
    <property type="evidence" value="ECO:0007669"/>
    <property type="project" value="UniProtKB-EC"/>
</dbReference>